<evidence type="ECO:0000313" key="2">
    <source>
        <dbReference type="EMBL" id="USP79001.1"/>
    </source>
</evidence>
<dbReference type="Gene3D" id="2.40.50.140">
    <property type="entry name" value="Nucleic acid-binding proteins"/>
    <property type="match status" value="1"/>
</dbReference>
<proteinExistence type="predicted"/>
<dbReference type="EMBL" id="CP089277">
    <property type="protein sequence ID" value="USP79001.1"/>
    <property type="molecule type" value="Genomic_DNA"/>
</dbReference>
<dbReference type="Proteomes" id="UP001056012">
    <property type="component" value="Chromosome 4"/>
</dbReference>
<gene>
    <name evidence="2" type="ORF">yc1106_06275</name>
</gene>
<protein>
    <recommendedName>
        <fullName evidence="4">CST complex subunit Ten1</fullName>
    </recommendedName>
</protein>
<dbReference type="InterPro" id="IPR012340">
    <property type="entry name" value="NA-bd_OB-fold"/>
</dbReference>
<organism evidence="2 3">
    <name type="scientific">Curvularia clavata</name>
    <dbReference type="NCBI Taxonomy" id="95742"/>
    <lineage>
        <taxon>Eukaryota</taxon>
        <taxon>Fungi</taxon>
        <taxon>Dikarya</taxon>
        <taxon>Ascomycota</taxon>
        <taxon>Pezizomycotina</taxon>
        <taxon>Dothideomycetes</taxon>
        <taxon>Pleosporomycetidae</taxon>
        <taxon>Pleosporales</taxon>
        <taxon>Pleosporineae</taxon>
        <taxon>Pleosporaceae</taxon>
        <taxon>Curvularia</taxon>
    </lineage>
</organism>
<keyword evidence="3" id="KW-1185">Reference proteome</keyword>
<evidence type="ECO:0000313" key="3">
    <source>
        <dbReference type="Proteomes" id="UP001056012"/>
    </source>
</evidence>
<evidence type="ECO:0008006" key="4">
    <source>
        <dbReference type="Google" id="ProtNLM"/>
    </source>
</evidence>
<dbReference type="OrthoDB" id="5275361at2759"/>
<feature type="chain" id="PRO_5040142763" description="CST complex subunit Ten1" evidence="1">
    <location>
        <begin position="21"/>
        <end position="157"/>
    </location>
</feature>
<dbReference type="AlphaFoldDB" id="A0A9Q8Z9K5"/>
<keyword evidence="1" id="KW-0732">Signal</keyword>
<reference evidence="2" key="1">
    <citation type="submission" date="2021-12" db="EMBL/GenBank/DDBJ databases">
        <title>Curvularia clavata genome.</title>
        <authorList>
            <person name="Cao Y."/>
        </authorList>
    </citation>
    <scope>NUCLEOTIDE SEQUENCE</scope>
    <source>
        <strain evidence="2">Yc1106</strain>
    </source>
</reference>
<evidence type="ECO:0000256" key="1">
    <source>
        <dbReference type="SAM" id="SignalP"/>
    </source>
</evidence>
<dbReference type="GO" id="GO:0016233">
    <property type="term" value="P:telomere capping"/>
    <property type="evidence" value="ECO:0007669"/>
    <property type="project" value="InterPro"/>
</dbReference>
<dbReference type="GO" id="GO:0043047">
    <property type="term" value="F:single-stranded telomeric DNA binding"/>
    <property type="evidence" value="ECO:0007669"/>
    <property type="project" value="InterPro"/>
</dbReference>
<dbReference type="VEuPathDB" id="FungiDB:yc1106_06275"/>
<dbReference type="Pfam" id="PF12658">
    <property type="entry name" value="Ten1"/>
    <property type="match status" value="1"/>
</dbReference>
<name>A0A9Q8Z9K5_CURCL</name>
<accession>A0A9Q8Z9K5</accession>
<dbReference type="InterPro" id="IPR024222">
    <property type="entry name" value="Ten1_fungal"/>
</dbReference>
<sequence length="157" mass="17091">MNRAWMHEGMMSLALTLARAQRTPAIVSTAFCAFTIMSTAPVPSNLVLLSDLPTCAPGTKVRFLGCVDEYIVQTGTLRLKHNTPGPAVSVIANVDVEHVLEHAKQQDLDVGTWLNVIGYVQRKKEKGVFVQAVTIWDAGNVNLEAYAKAVQARKEAS</sequence>
<feature type="signal peptide" evidence="1">
    <location>
        <begin position="1"/>
        <end position="20"/>
    </location>
</feature>
<dbReference type="GO" id="GO:1990879">
    <property type="term" value="C:CST complex"/>
    <property type="evidence" value="ECO:0007669"/>
    <property type="project" value="InterPro"/>
</dbReference>